<evidence type="ECO:0008006" key="6">
    <source>
        <dbReference type="Google" id="ProtNLM"/>
    </source>
</evidence>
<proteinExistence type="predicted"/>
<keyword evidence="1" id="KW-0175">Coiled coil</keyword>
<evidence type="ECO:0000313" key="4">
    <source>
        <dbReference type="EMBL" id="WQH16187.1"/>
    </source>
</evidence>
<evidence type="ECO:0000256" key="2">
    <source>
        <dbReference type="SAM" id="MobiDB-lite"/>
    </source>
</evidence>
<evidence type="ECO:0000313" key="5">
    <source>
        <dbReference type="Proteomes" id="UP001327459"/>
    </source>
</evidence>
<keyword evidence="5" id="KW-1185">Reference proteome</keyword>
<evidence type="ECO:0000256" key="3">
    <source>
        <dbReference type="SAM" id="SignalP"/>
    </source>
</evidence>
<keyword evidence="3" id="KW-0732">Signal</keyword>
<feature type="compositionally biased region" description="Low complexity" evidence="2">
    <location>
        <begin position="143"/>
        <end position="158"/>
    </location>
</feature>
<feature type="region of interest" description="Disordered" evidence="2">
    <location>
        <begin position="28"/>
        <end position="56"/>
    </location>
</feature>
<feature type="region of interest" description="Disordered" evidence="2">
    <location>
        <begin position="127"/>
        <end position="158"/>
    </location>
</feature>
<dbReference type="Proteomes" id="UP001327459">
    <property type="component" value="Chromosome"/>
</dbReference>
<dbReference type="EMBL" id="CP140153">
    <property type="protein sequence ID" value="WQH16187.1"/>
    <property type="molecule type" value="Genomic_DNA"/>
</dbReference>
<feature type="coiled-coil region" evidence="1">
    <location>
        <begin position="185"/>
        <end position="212"/>
    </location>
</feature>
<sequence>MSVWNQKLRQSMMAAGVSAALAFSGAAVAQQGGQSAPHGGQGGAPAQGQMPQMTDEQRQLMEEMRSVQQELQQTQAKLSEMEQQAYENNPALGEKREALQAKIAEKMSSGGYDAEKEFEQMKATMAKYQGGDQQPSESEVKAFRQQQQEFQRRQQQAFQDEEVQSMAQELRGDVEQVMKENNPQAKDLFAKMQRQAEEMQQLREKAMEMRQGG</sequence>
<gene>
    <name evidence="4" type="ORF">SR882_10540</name>
</gene>
<name>A0ABZ0YY25_9GAMM</name>
<evidence type="ECO:0000256" key="1">
    <source>
        <dbReference type="SAM" id="Coils"/>
    </source>
</evidence>
<accession>A0ABZ0YY25</accession>
<protein>
    <recommendedName>
        <fullName evidence="6">DUF4175 family protein</fullName>
    </recommendedName>
</protein>
<feature type="chain" id="PRO_5045820261" description="DUF4175 family protein" evidence="3">
    <location>
        <begin position="30"/>
        <end position="213"/>
    </location>
</feature>
<dbReference type="RefSeq" id="WP_322521202.1">
    <property type="nucleotide sequence ID" value="NZ_CP140153.1"/>
</dbReference>
<feature type="signal peptide" evidence="3">
    <location>
        <begin position="1"/>
        <end position="29"/>
    </location>
</feature>
<organism evidence="4 5">
    <name type="scientific">Guyparkeria halophila</name>
    <dbReference type="NCBI Taxonomy" id="47960"/>
    <lineage>
        <taxon>Bacteria</taxon>
        <taxon>Pseudomonadati</taxon>
        <taxon>Pseudomonadota</taxon>
        <taxon>Gammaproteobacteria</taxon>
        <taxon>Chromatiales</taxon>
        <taxon>Thioalkalibacteraceae</taxon>
        <taxon>Guyparkeria</taxon>
    </lineage>
</organism>
<feature type="compositionally biased region" description="Low complexity" evidence="2">
    <location>
        <begin position="28"/>
        <end position="38"/>
    </location>
</feature>
<reference evidence="4 5" key="1">
    <citation type="submission" date="2023-11" db="EMBL/GenBank/DDBJ databases">
        <title>MicrobeMod: A computational toolkit for identifying prokaryotic methylation and restriction-modification with nanopore sequencing.</title>
        <authorList>
            <person name="Crits-Christoph A."/>
            <person name="Kang S.C."/>
            <person name="Lee H."/>
            <person name="Ostrov N."/>
        </authorList>
    </citation>
    <scope>NUCLEOTIDE SEQUENCE [LARGE SCALE GENOMIC DNA]</scope>
    <source>
        <strain evidence="4 5">ATCC 49870</strain>
    </source>
</reference>